<evidence type="ECO:0000313" key="3">
    <source>
        <dbReference type="Proteomes" id="UP000220106"/>
    </source>
</evidence>
<dbReference type="EMBL" id="CP030926">
    <property type="protein sequence ID" value="AXN41001.1"/>
    <property type="molecule type" value="Genomic_DNA"/>
</dbReference>
<protein>
    <submittedName>
        <fullName evidence="2">Uncharacterized protein</fullName>
    </submittedName>
</protein>
<evidence type="ECO:0000313" key="1">
    <source>
        <dbReference type="EMBL" id="AXN41001.1"/>
    </source>
</evidence>
<dbReference type="Proteomes" id="UP000220106">
    <property type="component" value="Unassembled WGS sequence"/>
</dbReference>
<gene>
    <name evidence="2" type="ORF">CN689_02345</name>
    <name evidence="1" type="ORF">DTO10_23250</name>
</gene>
<sequence length="77" mass="9262">MKNAIAYNICVLSAESITIKLKFYEDFKPVPYSNKTKPPIIRRWLEFFRVFFKNRKPLLTIFIQKQQLIRFGITVLH</sequence>
<keyword evidence="4" id="KW-1185">Reference proteome</keyword>
<dbReference type="EMBL" id="NUEQ01000004">
    <property type="protein sequence ID" value="PEJ37752.1"/>
    <property type="molecule type" value="Genomic_DNA"/>
</dbReference>
<dbReference type="Proteomes" id="UP000260457">
    <property type="component" value="Chromosome"/>
</dbReference>
<reference evidence="1 4" key="2">
    <citation type="submission" date="2018-07" db="EMBL/GenBank/DDBJ databases">
        <title>The molecular basis for the intramolecular migration of carboxyl group in the catabolism of para-hydroxybenzoate via gentisate.</title>
        <authorList>
            <person name="Zhao H."/>
            <person name="Xu Y."/>
            <person name="Lin S."/>
            <person name="Spain J.C."/>
            <person name="Zhou N.-Y."/>
        </authorList>
    </citation>
    <scope>NUCLEOTIDE SEQUENCE [LARGE SCALE GENOMIC DNA]</scope>
    <source>
        <strain evidence="1 4">PHB-7a</strain>
    </source>
</reference>
<evidence type="ECO:0000313" key="4">
    <source>
        <dbReference type="Proteomes" id="UP000260457"/>
    </source>
</evidence>
<organism evidence="2 3">
    <name type="scientific">Peribacillus butanolivorans</name>
    <dbReference type="NCBI Taxonomy" id="421767"/>
    <lineage>
        <taxon>Bacteria</taxon>
        <taxon>Bacillati</taxon>
        <taxon>Bacillota</taxon>
        <taxon>Bacilli</taxon>
        <taxon>Bacillales</taxon>
        <taxon>Bacillaceae</taxon>
        <taxon>Peribacillus</taxon>
    </lineage>
</organism>
<name>A0AAX0RSW7_9BACI</name>
<accession>A0AAX0RSW7</accession>
<evidence type="ECO:0000313" key="2">
    <source>
        <dbReference type="EMBL" id="PEJ37752.1"/>
    </source>
</evidence>
<reference evidence="2 3" key="1">
    <citation type="submission" date="2017-09" db="EMBL/GenBank/DDBJ databases">
        <title>Large-scale bioinformatics analysis of Bacillus genomes uncovers conserved roles of natural products in bacterial physiology.</title>
        <authorList>
            <consortium name="Agbiome Team Llc"/>
            <person name="Bleich R.M."/>
            <person name="Kirk G.J."/>
            <person name="Santa Maria K.C."/>
            <person name="Allen S.E."/>
            <person name="Farag S."/>
            <person name="Shank E.A."/>
            <person name="Bowers A."/>
        </authorList>
    </citation>
    <scope>NUCLEOTIDE SEQUENCE [LARGE SCALE GENOMIC DNA]</scope>
    <source>
        <strain evidence="2 3">AFS003229</strain>
    </source>
</reference>
<dbReference type="AlphaFoldDB" id="A0AAX0RSW7"/>
<dbReference type="KEGG" id="pbut:DTO10_23250"/>
<proteinExistence type="predicted"/>